<proteinExistence type="predicted"/>
<dbReference type="AlphaFoldDB" id="A0A2P5FUN1"/>
<dbReference type="Proteomes" id="UP000237000">
    <property type="component" value="Unassembled WGS sequence"/>
</dbReference>
<dbReference type="InParanoid" id="A0A2P5FUN1"/>
<comment type="caution">
    <text evidence="1">The sequence shown here is derived from an EMBL/GenBank/DDBJ whole genome shotgun (WGS) entry which is preliminary data.</text>
</comment>
<protein>
    <submittedName>
        <fullName evidence="1">Uncharacterized protein</fullName>
    </submittedName>
</protein>
<organism evidence="1 2">
    <name type="scientific">Trema orientale</name>
    <name type="common">Charcoal tree</name>
    <name type="synonym">Celtis orientalis</name>
    <dbReference type="NCBI Taxonomy" id="63057"/>
    <lineage>
        <taxon>Eukaryota</taxon>
        <taxon>Viridiplantae</taxon>
        <taxon>Streptophyta</taxon>
        <taxon>Embryophyta</taxon>
        <taxon>Tracheophyta</taxon>
        <taxon>Spermatophyta</taxon>
        <taxon>Magnoliopsida</taxon>
        <taxon>eudicotyledons</taxon>
        <taxon>Gunneridae</taxon>
        <taxon>Pentapetalae</taxon>
        <taxon>rosids</taxon>
        <taxon>fabids</taxon>
        <taxon>Rosales</taxon>
        <taxon>Cannabaceae</taxon>
        <taxon>Trema</taxon>
    </lineage>
</organism>
<gene>
    <name evidence="1" type="ORF">TorRG33x02_027920</name>
</gene>
<reference evidence="2" key="1">
    <citation type="submission" date="2016-06" db="EMBL/GenBank/DDBJ databases">
        <title>Parallel loss of symbiosis genes in relatives of nitrogen-fixing non-legume Parasponia.</title>
        <authorList>
            <person name="Van Velzen R."/>
            <person name="Holmer R."/>
            <person name="Bu F."/>
            <person name="Rutten L."/>
            <person name="Van Zeijl A."/>
            <person name="Liu W."/>
            <person name="Santuari L."/>
            <person name="Cao Q."/>
            <person name="Sharma T."/>
            <person name="Shen D."/>
            <person name="Roswanjaya Y."/>
            <person name="Wardhani T."/>
            <person name="Kalhor M.S."/>
            <person name="Jansen J."/>
            <person name="Van den Hoogen J."/>
            <person name="Gungor B."/>
            <person name="Hartog M."/>
            <person name="Hontelez J."/>
            <person name="Verver J."/>
            <person name="Yang W.-C."/>
            <person name="Schijlen E."/>
            <person name="Repin R."/>
            <person name="Schilthuizen M."/>
            <person name="Schranz E."/>
            <person name="Heidstra R."/>
            <person name="Miyata K."/>
            <person name="Fedorova E."/>
            <person name="Kohlen W."/>
            <person name="Bisseling T."/>
            <person name="Smit S."/>
            <person name="Geurts R."/>
        </authorList>
    </citation>
    <scope>NUCLEOTIDE SEQUENCE [LARGE SCALE GENOMIC DNA]</scope>
    <source>
        <strain evidence="2">cv. RG33-2</strain>
    </source>
</reference>
<name>A0A2P5FUN1_TREOI</name>
<sequence>MRKIKKARSCRQSSSLWPLPGVFKQFKPMFSDKRQSASSQICCLHKHISQCKMKIPHL</sequence>
<evidence type="ECO:0000313" key="2">
    <source>
        <dbReference type="Proteomes" id="UP000237000"/>
    </source>
</evidence>
<evidence type="ECO:0000313" key="1">
    <source>
        <dbReference type="EMBL" id="POO01485.1"/>
    </source>
</evidence>
<dbReference type="EMBL" id="JXTC01000008">
    <property type="protein sequence ID" value="POO01485.1"/>
    <property type="molecule type" value="Genomic_DNA"/>
</dbReference>
<accession>A0A2P5FUN1</accession>
<keyword evidence="2" id="KW-1185">Reference proteome</keyword>